<feature type="region of interest" description="Disordered" evidence="1">
    <location>
        <begin position="66"/>
        <end position="113"/>
    </location>
</feature>
<proteinExistence type="predicted"/>
<feature type="region of interest" description="Disordered" evidence="1">
    <location>
        <begin position="1"/>
        <end position="39"/>
    </location>
</feature>
<organism evidence="2 3">
    <name type="scientific">Anthostomella pinea</name>
    <dbReference type="NCBI Taxonomy" id="933095"/>
    <lineage>
        <taxon>Eukaryota</taxon>
        <taxon>Fungi</taxon>
        <taxon>Dikarya</taxon>
        <taxon>Ascomycota</taxon>
        <taxon>Pezizomycotina</taxon>
        <taxon>Sordariomycetes</taxon>
        <taxon>Xylariomycetidae</taxon>
        <taxon>Xylariales</taxon>
        <taxon>Xylariaceae</taxon>
        <taxon>Anthostomella</taxon>
    </lineage>
</organism>
<feature type="compositionally biased region" description="Basic and acidic residues" evidence="1">
    <location>
        <begin position="100"/>
        <end position="113"/>
    </location>
</feature>
<sequence>MSPPTLSGTQHLETSGPGTTTMTKDGAVVTSTDPSTAPDASIAQKLKGDVSGAVSGSVGSVQAAAGATLRNKNMQEKGLDKMAAEDERLAAKKGSLPVGADKRLEKTEGGALP</sequence>
<feature type="compositionally biased region" description="Basic and acidic residues" evidence="1">
    <location>
        <begin position="73"/>
        <end position="90"/>
    </location>
</feature>
<protein>
    <submittedName>
        <fullName evidence="2">Uu.00g111350.m01.CDS01</fullName>
    </submittedName>
</protein>
<accession>A0AAI8V9X6</accession>
<evidence type="ECO:0000313" key="3">
    <source>
        <dbReference type="Proteomes" id="UP001295740"/>
    </source>
</evidence>
<feature type="compositionally biased region" description="Polar residues" evidence="1">
    <location>
        <begin position="1"/>
        <end position="35"/>
    </location>
</feature>
<dbReference type="EMBL" id="CAUWAG010000006">
    <property type="protein sequence ID" value="CAJ2503741.1"/>
    <property type="molecule type" value="Genomic_DNA"/>
</dbReference>
<comment type="caution">
    <text evidence="2">The sequence shown here is derived from an EMBL/GenBank/DDBJ whole genome shotgun (WGS) entry which is preliminary data.</text>
</comment>
<evidence type="ECO:0000313" key="2">
    <source>
        <dbReference type="EMBL" id="CAJ2503741.1"/>
    </source>
</evidence>
<gene>
    <name evidence="2" type="ORF">KHLLAP_LOCUS4209</name>
</gene>
<name>A0AAI8V9X6_9PEZI</name>
<evidence type="ECO:0000256" key="1">
    <source>
        <dbReference type="SAM" id="MobiDB-lite"/>
    </source>
</evidence>
<dbReference type="Proteomes" id="UP001295740">
    <property type="component" value="Unassembled WGS sequence"/>
</dbReference>
<reference evidence="2" key="1">
    <citation type="submission" date="2023-10" db="EMBL/GenBank/DDBJ databases">
        <authorList>
            <person name="Hackl T."/>
        </authorList>
    </citation>
    <scope>NUCLEOTIDE SEQUENCE</scope>
</reference>
<dbReference type="AlphaFoldDB" id="A0AAI8V9X6"/>
<keyword evidence="3" id="KW-1185">Reference proteome</keyword>